<feature type="compositionally biased region" description="Gly residues" evidence="18">
    <location>
        <begin position="319"/>
        <end position="335"/>
    </location>
</feature>
<feature type="region of interest" description="Disordered" evidence="18">
    <location>
        <begin position="782"/>
        <end position="831"/>
    </location>
</feature>
<feature type="compositionally biased region" description="Low complexity" evidence="18">
    <location>
        <begin position="526"/>
        <end position="550"/>
    </location>
</feature>
<feature type="compositionally biased region" description="Basic and acidic residues" evidence="18">
    <location>
        <begin position="121"/>
        <end position="157"/>
    </location>
</feature>
<dbReference type="GO" id="GO:0006417">
    <property type="term" value="P:regulation of translation"/>
    <property type="evidence" value="ECO:0007669"/>
    <property type="project" value="UniProtKB-KW"/>
</dbReference>
<feature type="compositionally biased region" description="Basic and acidic residues" evidence="18">
    <location>
        <begin position="98"/>
        <end position="113"/>
    </location>
</feature>
<evidence type="ECO:0000256" key="7">
    <source>
        <dbReference type="ARBA" id="ARBA00022448"/>
    </source>
</evidence>
<evidence type="ECO:0000256" key="3">
    <source>
        <dbReference type="ARBA" id="ARBA00004324"/>
    </source>
</evidence>
<keyword evidence="15" id="KW-0508">mRNA splicing</keyword>
<feature type="compositionally biased region" description="Basic and acidic residues" evidence="18">
    <location>
        <begin position="490"/>
        <end position="499"/>
    </location>
</feature>
<keyword evidence="21" id="KW-1185">Reference proteome</keyword>
<dbReference type="OrthoDB" id="657902at2759"/>
<evidence type="ECO:0000256" key="12">
    <source>
        <dbReference type="ARBA" id="ARBA00022845"/>
    </source>
</evidence>
<evidence type="ECO:0000256" key="2">
    <source>
        <dbReference type="ARBA" id="ARBA00004279"/>
    </source>
</evidence>
<evidence type="ECO:0000256" key="10">
    <source>
        <dbReference type="ARBA" id="ARBA00022728"/>
    </source>
</evidence>
<dbReference type="EMBL" id="LNIX01000001">
    <property type="protein sequence ID" value="OXA62207.1"/>
    <property type="molecule type" value="Genomic_DNA"/>
</dbReference>
<evidence type="ECO:0000256" key="17">
    <source>
        <dbReference type="ARBA" id="ARBA00023273"/>
    </source>
</evidence>
<evidence type="ECO:0000256" key="4">
    <source>
        <dbReference type="ARBA" id="ARBA00004556"/>
    </source>
</evidence>
<organism evidence="20 21">
    <name type="scientific">Folsomia candida</name>
    <name type="common">Springtail</name>
    <dbReference type="NCBI Taxonomy" id="158441"/>
    <lineage>
        <taxon>Eukaryota</taxon>
        <taxon>Metazoa</taxon>
        <taxon>Ecdysozoa</taxon>
        <taxon>Arthropoda</taxon>
        <taxon>Hexapoda</taxon>
        <taxon>Collembola</taxon>
        <taxon>Entomobryomorpha</taxon>
        <taxon>Isotomoidea</taxon>
        <taxon>Isotomidae</taxon>
        <taxon>Proisotominae</taxon>
        <taxon>Folsomia</taxon>
    </lineage>
</organism>
<keyword evidence="16" id="KW-0539">Nucleus</keyword>
<dbReference type="InterPro" id="IPR028544">
    <property type="entry name" value="CASC3"/>
</dbReference>
<dbReference type="GO" id="GO:0003729">
    <property type="term" value="F:mRNA binding"/>
    <property type="evidence" value="ECO:0007669"/>
    <property type="project" value="InterPro"/>
</dbReference>
<feature type="compositionally biased region" description="Polar residues" evidence="18">
    <location>
        <begin position="585"/>
        <end position="597"/>
    </location>
</feature>
<feature type="region of interest" description="Disordered" evidence="18">
    <location>
        <begin position="856"/>
        <end position="934"/>
    </location>
</feature>
<evidence type="ECO:0000313" key="21">
    <source>
        <dbReference type="Proteomes" id="UP000198287"/>
    </source>
</evidence>
<feature type="compositionally biased region" description="Basic and acidic residues" evidence="18">
    <location>
        <begin position="270"/>
        <end position="281"/>
    </location>
</feature>
<feature type="compositionally biased region" description="Low complexity" evidence="18">
    <location>
        <begin position="248"/>
        <end position="265"/>
    </location>
</feature>
<dbReference type="STRING" id="158441.A0A226EYJ3"/>
<feature type="compositionally biased region" description="Low complexity" evidence="18">
    <location>
        <begin position="814"/>
        <end position="828"/>
    </location>
</feature>
<keyword evidence="8" id="KW-0963">Cytoplasm</keyword>
<feature type="compositionally biased region" description="Basic and acidic residues" evidence="18">
    <location>
        <begin position="419"/>
        <end position="428"/>
    </location>
</feature>
<dbReference type="GO" id="GO:0048471">
    <property type="term" value="C:perinuclear region of cytoplasm"/>
    <property type="evidence" value="ECO:0007669"/>
    <property type="project" value="UniProtKB-SubCell"/>
</dbReference>
<dbReference type="GO" id="GO:0016607">
    <property type="term" value="C:nuclear speck"/>
    <property type="evidence" value="ECO:0007669"/>
    <property type="project" value="UniProtKB-SubCell"/>
</dbReference>
<keyword evidence="11" id="KW-0509">mRNA transport</keyword>
<dbReference type="GO" id="GO:0008380">
    <property type="term" value="P:RNA splicing"/>
    <property type="evidence" value="ECO:0007669"/>
    <property type="project" value="UniProtKB-KW"/>
</dbReference>
<evidence type="ECO:0000256" key="9">
    <source>
        <dbReference type="ARBA" id="ARBA00022664"/>
    </source>
</evidence>
<dbReference type="GO" id="GO:0010494">
    <property type="term" value="C:cytoplasmic stress granule"/>
    <property type="evidence" value="ECO:0007669"/>
    <property type="project" value="UniProtKB-SubCell"/>
</dbReference>
<dbReference type="GO" id="GO:0030425">
    <property type="term" value="C:dendrite"/>
    <property type="evidence" value="ECO:0007669"/>
    <property type="project" value="UniProtKB-SubCell"/>
</dbReference>
<evidence type="ECO:0000256" key="16">
    <source>
        <dbReference type="ARBA" id="ARBA00023242"/>
    </source>
</evidence>
<keyword evidence="17" id="KW-0966">Cell projection</keyword>
<dbReference type="GO" id="GO:0051028">
    <property type="term" value="P:mRNA transport"/>
    <property type="evidence" value="ECO:0007669"/>
    <property type="project" value="UniProtKB-KW"/>
</dbReference>
<keyword evidence="10" id="KW-0747">Spliceosome</keyword>
<feature type="compositionally biased region" description="Gly residues" evidence="18">
    <location>
        <begin position="200"/>
        <end position="217"/>
    </location>
</feature>
<evidence type="ECO:0000256" key="5">
    <source>
        <dbReference type="ARBA" id="ARBA00009548"/>
    </source>
</evidence>
<evidence type="ECO:0000256" key="6">
    <source>
        <dbReference type="ARBA" id="ARBA00019964"/>
    </source>
</evidence>
<dbReference type="GO" id="GO:0035145">
    <property type="term" value="C:exon-exon junction complex"/>
    <property type="evidence" value="ECO:0007669"/>
    <property type="project" value="InterPro"/>
</dbReference>
<feature type="compositionally biased region" description="Basic and acidic residues" evidence="18">
    <location>
        <begin position="288"/>
        <end position="305"/>
    </location>
</feature>
<keyword evidence="14" id="KW-0866">Nonsense-mediated mRNA decay</keyword>
<feature type="compositionally biased region" description="Polar residues" evidence="18">
    <location>
        <begin position="436"/>
        <end position="450"/>
    </location>
</feature>
<dbReference type="GO" id="GO:0005681">
    <property type="term" value="C:spliceosomal complex"/>
    <property type="evidence" value="ECO:0007669"/>
    <property type="project" value="UniProtKB-KW"/>
</dbReference>
<keyword evidence="7" id="KW-0813">Transport</keyword>
<dbReference type="Proteomes" id="UP000198287">
    <property type="component" value="Unassembled WGS sequence"/>
</dbReference>
<comment type="caution">
    <text evidence="20">The sequence shown here is derived from an EMBL/GenBank/DDBJ whole genome shotgun (WGS) entry which is preliminary data.</text>
</comment>
<evidence type="ECO:0000256" key="1">
    <source>
        <dbReference type="ARBA" id="ARBA00004210"/>
    </source>
</evidence>
<feature type="compositionally biased region" description="Acidic residues" evidence="18">
    <location>
        <begin position="26"/>
        <end position="65"/>
    </location>
</feature>
<comment type="similarity">
    <text evidence="5">Belongs to the CASC3 family.</text>
</comment>
<feature type="compositionally biased region" description="Basic and acidic residues" evidence="18">
    <location>
        <begin position="786"/>
        <end position="813"/>
    </location>
</feature>
<feature type="compositionally biased region" description="Basic and acidic residues" evidence="18">
    <location>
        <begin position="1"/>
        <end position="10"/>
    </location>
</feature>
<evidence type="ECO:0000256" key="11">
    <source>
        <dbReference type="ARBA" id="ARBA00022816"/>
    </source>
</evidence>
<dbReference type="Pfam" id="PF09405">
    <property type="entry name" value="Btz"/>
    <property type="match status" value="1"/>
</dbReference>
<feature type="compositionally biased region" description="Low complexity" evidence="18">
    <location>
        <begin position="557"/>
        <end position="575"/>
    </location>
</feature>
<protein>
    <recommendedName>
        <fullName evidence="6">Protein CASC3</fullName>
    </recommendedName>
</protein>
<accession>A0A226EYJ3</accession>
<sequence>MSGVETDVKPVAELAPEPVQQPSDSHDEEYESADDAYDEEEVEEIEVEEEVEEEEEEDDEEEEEERSASQQEKENDDDEDAKNPQAAPEEFGQQIPEIPKRGYFYEHDDRTKEEDQEEEEEPKKEEKKLPVGKEPSRWSHDLFKEEDQAPKSKEELSRAYGYDIFTEEQAPRARRRRRYGRGPNKYTRQWEDEEAYQKPRGGGGGFRGRGQRGGRGNFRGSNRRVGDENNSTEQEEFPALPGTPDSTSNKSASQPSQQQAATKPALNKDQTQRRGSGEHPRPSYQGQDSRRRYNDHDNERTERSNTRASGSDSDRNYGSRGGGSRGGGGPSSGGRGRGRRNEFSNRNRYPNPNKRDGDEEGGNQNQQQQKGYNEGGQPSERERPANRVRPSTTQAASFVENKDSRSRGQPHPHQQTNGHIRDSQRPKDSPLPSKPPFTNTEYTGSHSLTASMGGGGGGGNRQQSQGYHHHEDSSKKGQVHPNSNVLAEKGFTDLRDVINSKRHHQQQQQQQTGQSERRTQIPPRMQQQQVHSHQHQQQQQQQQQHTQVLSQHHHHQQQQQPPQHQVQQEHQPSGQTSGKPKRFSAQRQRQTDPSATSVGVMGHVPPNMIPVVSGSDQMVPSPVPAYPQAPTYYEGPQVYETSGSPVTVVSNVGTNGTSVSPSLWAPHAYAPNAPYPSPPTGPQVPPAFAPDHAAYLAQQAGPIYSAPPPFIQDPTMMNYNTGAPPFAPAYHPQAGYQGFPQVTPAPPPELYHAGVTYYNPQPQIQRQPPMLVPKPRTKSVLQLVEPPEKTKGERSGSAHLRDSSHQYDQHSEHSQSPPVSSSYAPPDSNVHGHVEAADLVQQFEGVSLTELQAPLEEGHTVEQMRKPSPLPEQESWSAQMEDTNDPIGTSFIVDPGQQLSKPSAIETCTTQVPIRKDKSNSPQPPVDETKKDGE</sequence>
<dbReference type="GO" id="GO:0006397">
    <property type="term" value="P:mRNA processing"/>
    <property type="evidence" value="ECO:0007669"/>
    <property type="project" value="UniProtKB-KW"/>
</dbReference>
<keyword evidence="13" id="KW-0694">RNA-binding</keyword>
<feature type="compositionally biased region" description="Low complexity" evidence="18">
    <location>
        <begin position="362"/>
        <end position="377"/>
    </location>
</feature>
<dbReference type="AlphaFoldDB" id="A0A226EYJ3"/>
<dbReference type="SMART" id="SM01044">
    <property type="entry name" value="Btz"/>
    <property type="match status" value="1"/>
</dbReference>
<proteinExistence type="inferred from homology"/>
<evidence type="ECO:0000313" key="20">
    <source>
        <dbReference type="EMBL" id="OXA62207.1"/>
    </source>
</evidence>
<name>A0A226EYJ3_FOLCA</name>
<gene>
    <name evidence="20" type="ORF">Fcan01_02969</name>
</gene>
<evidence type="ECO:0000256" key="15">
    <source>
        <dbReference type="ARBA" id="ARBA00023187"/>
    </source>
</evidence>
<dbReference type="InterPro" id="IPR018545">
    <property type="entry name" value="Btz_dom"/>
</dbReference>
<dbReference type="OMA" id="HPEERHG"/>
<evidence type="ECO:0000259" key="19">
    <source>
        <dbReference type="SMART" id="SM01044"/>
    </source>
</evidence>
<dbReference type="PANTHER" id="PTHR13434:SF0">
    <property type="entry name" value="PROTEIN CASC3"/>
    <property type="match status" value="1"/>
</dbReference>
<dbReference type="GO" id="GO:0000184">
    <property type="term" value="P:nuclear-transcribed mRNA catabolic process, nonsense-mediated decay"/>
    <property type="evidence" value="ECO:0007669"/>
    <property type="project" value="UniProtKB-KW"/>
</dbReference>
<evidence type="ECO:0000256" key="13">
    <source>
        <dbReference type="ARBA" id="ARBA00022884"/>
    </source>
</evidence>
<feature type="region of interest" description="Disordered" evidence="18">
    <location>
        <begin position="1"/>
        <end position="603"/>
    </location>
</feature>
<keyword evidence="12" id="KW-0810">Translation regulation</keyword>
<feature type="compositionally biased region" description="Polar residues" evidence="18">
    <location>
        <begin position="897"/>
        <end position="912"/>
    </location>
</feature>
<dbReference type="PANTHER" id="PTHR13434">
    <property type="entry name" value="PROTEIN CASC3"/>
    <property type="match status" value="1"/>
</dbReference>
<comment type="subcellular location">
    <subcellularLocation>
        <location evidence="2">Cell projection</location>
        <location evidence="2">Dendrite</location>
    </subcellularLocation>
    <subcellularLocation>
        <location evidence="1">Cytoplasm</location>
        <location evidence="1">Stress granule</location>
    </subcellularLocation>
    <subcellularLocation>
        <location evidence="4">Cytoplasm</location>
        <location evidence="4">Perinuclear region</location>
    </subcellularLocation>
    <subcellularLocation>
        <location evidence="3">Nucleus speckle</location>
    </subcellularLocation>
</comment>
<reference evidence="20 21" key="1">
    <citation type="submission" date="2015-12" db="EMBL/GenBank/DDBJ databases">
        <title>The genome of Folsomia candida.</title>
        <authorList>
            <person name="Faddeeva A."/>
            <person name="Derks M.F."/>
            <person name="Anvar Y."/>
            <person name="Smit S."/>
            <person name="Van Straalen N."/>
            <person name="Roelofs D."/>
        </authorList>
    </citation>
    <scope>NUCLEOTIDE SEQUENCE [LARGE SCALE GENOMIC DNA]</scope>
    <source>
        <strain evidence="20 21">VU population</strain>
        <tissue evidence="20">Whole body</tissue>
    </source>
</reference>
<evidence type="ECO:0000256" key="18">
    <source>
        <dbReference type="SAM" id="MobiDB-lite"/>
    </source>
</evidence>
<feature type="domain" description="Btz" evidence="19">
    <location>
        <begin position="46"/>
        <end position="169"/>
    </location>
</feature>
<keyword evidence="9" id="KW-0507">mRNA processing</keyword>
<feature type="compositionally biased region" description="Basic and acidic residues" evidence="18">
    <location>
        <begin position="856"/>
        <end position="865"/>
    </location>
</feature>
<evidence type="ECO:0000256" key="14">
    <source>
        <dbReference type="ARBA" id="ARBA00023161"/>
    </source>
</evidence>
<evidence type="ECO:0000256" key="8">
    <source>
        <dbReference type="ARBA" id="ARBA00022490"/>
    </source>
</evidence>